<feature type="domain" description="Glycosyltransferase 2-like" evidence="3">
    <location>
        <begin position="6"/>
        <end position="175"/>
    </location>
</feature>
<evidence type="ECO:0000313" key="4">
    <source>
        <dbReference type="EMBL" id="KAB1649111.1"/>
    </source>
</evidence>
<dbReference type="PANTHER" id="PTHR43685">
    <property type="entry name" value="GLYCOSYLTRANSFERASE"/>
    <property type="match status" value="1"/>
</dbReference>
<dbReference type="RefSeq" id="WP_158027703.1">
    <property type="nucleotide sequence ID" value="NZ_BMHG01000001.1"/>
</dbReference>
<dbReference type="AlphaFoldDB" id="A0A6H9WN31"/>
<keyword evidence="5" id="KW-1185">Reference proteome</keyword>
<feature type="coiled-coil region" evidence="1">
    <location>
        <begin position="291"/>
        <end position="328"/>
    </location>
</feature>
<sequence length="1021" mass="114175">MSARVSIVTRTKDRPLLLERAFRSVLGQTFSDYEMIIVNDAGDPAPVEALIAQFAEEASGRVRLVSNETSAGREAAMNTGFDAAAGEFLVLHDDDDSWAPDFLERTIGHLDEHLEDGGVAVRTEVVFERIEDGRVIEEAREILAEDLHAVRLADTIRRSTVPPISFVFRRSVFEAVGPIRGDLPVLADWEFLLRVLSATTVGFIDGEPRAFWHQRKSSTGDEGNSVIVDAGDHRDYMGRIRDEYLRKSVASGNDLGQLLFISGLFDEVERNAAGSGRLTAELIRAGQLAQSEHLQGVHAELQQEIARIDERQKRIEATQQRMNELLDYSRPVIGGLRKLMAPGLAARRGARRLLGRRTESTAPAAASDSTTTPGGPTEAASAPAPATRRRHREDTRVSDRVTKRIAFYLFFDADGQVDDYVVYKLEQLRQHTSHIFVVSNGPLTPAGRQRLEGVADTVWERQNVGFDVWGYKEAQEQFGWDRLGEYDELILLNYTFFGPIFPFAEVFDRMDAEDVDFWGLTEHAEVDPHPHHGSGVMPRHIQSHWIAVRRQMFSSEEYRAYWRDMPMISSYDESVDRHEARFLAHFEQAGFVSRVAFPLEDYPSDHPIFDDIVLMLRDRLPIVKRRLFFHDPLYLDRYAIIARDAMSEIERSPYPSDLIWRNVTRAAKPRTLATNLSLTEVLPEQTFPDGHPGALDRSSLPNIAVVCHLYYDDLVGEILDSVGTIPGPVDLFITTSDDAKRARIEAAINASTFIGGSDVRVVESNRGRDISAFIVGCGDVLRDEKYELIVKIHGKKSAQDGYNIGTWFKRHLIDNLLASPGYTENLVALFQRHATLGMAFPPTIHTGYPTMGHAWFANKAPAKKFAERLGITVPFDDSTPLSSYGSMFVARREAIASLTDLGLTWEDFPAEGGYKDGTLAHVIERMFSYVALANGFHVRTVMSPELAGINYSFLEYKYQAVSAFLPGYGIDQVAYLESAHGGVSSPVGLAKRLVEGKPAIANAIRPAYRAARSVYRRARGR</sequence>
<feature type="region of interest" description="Disordered" evidence="2">
    <location>
        <begin position="353"/>
        <end position="395"/>
    </location>
</feature>
<dbReference type="Pfam" id="PF00535">
    <property type="entry name" value="Glycos_transf_2"/>
    <property type="match status" value="1"/>
</dbReference>
<comment type="caution">
    <text evidence="4">The sequence shown here is derived from an EMBL/GenBank/DDBJ whole genome shotgun (WGS) entry which is preliminary data.</text>
</comment>
<dbReference type="InterPro" id="IPR007739">
    <property type="entry name" value="RgpF"/>
</dbReference>
<dbReference type="OrthoDB" id="9815339at2"/>
<dbReference type="EMBL" id="WBJY01000001">
    <property type="protein sequence ID" value="KAB1649111.1"/>
    <property type="molecule type" value="Genomic_DNA"/>
</dbReference>
<dbReference type="InterPro" id="IPR001173">
    <property type="entry name" value="Glyco_trans_2-like"/>
</dbReference>
<accession>A0A6H9WN31</accession>
<dbReference type="Pfam" id="PF05045">
    <property type="entry name" value="RgpF"/>
    <property type="match status" value="1"/>
</dbReference>
<dbReference type="PANTHER" id="PTHR43685:SF11">
    <property type="entry name" value="GLYCOSYLTRANSFERASE TAGX-RELATED"/>
    <property type="match status" value="1"/>
</dbReference>
<evidence type="ECO:0000256" key="1">
    <source>
        <dbReference type="SAM" id="Coils"/>
    </source>
</evidence>
<organism evidence="4 5">
    <name type="scientific">Pseudoclavibacter endophyticus</name>
    <dbReference type="NCBI Taxonomy" id="1778590"/>
    <lineage>
        <taxon>Bacteria</taxon>
        <taxon>Bacillati</taxon>
        <taxon>Actinomycetota</taxon>
        <taxon>Actinomycetes</taxon>
        <taxon>Micrococcales</taxon>
        <taxon>Microbacteriaceae</taxon>
        <taxon>Pseudoclavibacter</taxon>
    </lineage>
</organism>
<dbReference type="GO" id="GO:0016740">
    <property type="term" value="F:transferase activity"/>
    <property type="evidence" value="ECO:0007669"/>
    <property type="project" value="UniProtKB-KW"/>
</dbReference>
<proteinExistence type="predicted"/>
<gene>
    <name evidence="4" type="ORF">F8O04_02180</name>
</gene>
<evidence type="ECO:0000256" key="2">
    <source>
        <dbReference type="SAM" id="MobiDB-lite"/>
    </source>
</evidence>
<keyword evidence="1" id="KW-0175">Coiled coil</keyword>
<dbReference type="InterPro" id="IPR029044">
    <property type="entry name" value="Nucleotide-diphossugar_trans"/>
</dbReference>
<evidence type="ECO:0000313" key="5">
    <source>
        <dbReference type="Proteomes" id="UP000431744"/>
    </source>
</evidence>
<dbReference type="CDD" id="cd00761">
    <property type="entry name" value="Glyco_tranf_GTA_type"/>
    <property type="match status" value="1"/>
</dbReference>
<dbReference type="Proteomes" id="UP000431744">
    <property type="component" value="Unassembled WGS sequence"/>
</dbReference>
<name>A0A6H9WN31_9MICO</name>
<evidence type="ECO:0000259" key="3">
    <source>
        <dbReference type="Pfam" id="PF00535"/>
    </source>
</evidence>
<dbReference type="Gene3D" id="3.90.550.10">
    <property type="entry name" value="Spore Coat Polysaccharide Biosynthesis Protein SpsA, Chain A"/>
    <property type="match status" value="1"/>
</dbReference>
<dbReference type="SUPFAM" id="SSF53448">
    <property type="entry name" value="Nucleotide-diphospho-sugar transferases"/>
    <property type="match status" value="1"/>
</dbReference>
<feature type="compositionally biased region" description="Low complexity" evidence="2">
    <location>
        <begin position="360"/>
        <end position="386"/>
    </location>
</feature>
<protein>
    <submittedName>
        <fullName evidence="4">Glycosyltransferase</fullName>
    </submittedName>
</protein>
<dbReference type="InterPro" id="IPR050834">
    <property type="entry name" value="Glycosyltransf_2"/>
</dbReference>
<reference evidence="4 5" key="1">
    <citation type="submission" date="2019-09" db="EMBL/GenBank/DDBJ databases">
        <title>Phylogeny of genus Pseudoclavibacter and closely related genus.</title>
        <authorList>
            <person name="Li Y."/>
        </authorList>
    </citation>
    <scope>NUCLEOTIDE SEQUENCE [LARGE SCALE GENOMIC DNA]</scope>
    <source>
        <strain evidence="4 5">EGI 60007</strain>
    </source>
</reference>
<keyword evidence="4" id="KW-0808">Transferase</keyword>